<dbReference type="NCBIfam" id="NF004692">
    <property type="entry name" value="PRK06032.1-3"/>
    <property type="match status" value="1"/>
</dbReference>
<feature type="compositionally biased region" description="Acidic residues" evidence="8">
    <location>
        <begin position="25"/>
        <end position="36"/>
    </location>
</feature>
<dbReference type="PANTHER" id="PTHR34982">
    <property type="entry name" value="YOP PROTEINS TRANSLOCATION PROTEIN L"/>
    <property type="match status" value="1"/>
</dbReference>
<protein>
    <recommendedName>
        <fullName evidence="3">Flagellar assembly protein FliH</fullName>
    </recommendedName>
</protein>
<keyword evidence="4" id="KW-0813">Transport</keyword>
<proteinExistence type="inferred from homology"/>
<dbReference type="Proteomes" id="UP000031971">
    <property type="component" value="Unassembled WGS sequence"/>
</dbReference>
<keyword evidence="5" id="KW-1005">Bacterial flagellum biogenesis</keyword>
<comment type="function">
    <text evidence="1">Needed for flagellar regrowth and assembly.</text>
</comment>
<evidence type="ECO:0000313" key="11">
    <source>
        <dbReference type="Proteomes" id="UP000031971"/>
    </source>
</evidence>
<evidence type="ECO:0000256" key="6">
    <source>
        <dbReference type="ARBA" id="ARBA00022927"/>
    </source>
</evidence>
<dbReference type="InterPro" id="IPR018035">
    <property type="entry name" value="Flagellar_FliH/T3SS_HrpE"/>
</dbReference>
<reference evidence="10 11" key="1">
    <citation type="submission" date="2015-01" db="EMBL/GenBank/DDBJ databases">
        <title>Genome Sequence of Magnetospirillum magnetotacticum Strain MS-1.</title>
        <authorList>
            <person name="Marinov G.K."/>
            <person name="Smalley M.D."/>
            <person name="DeSalvo G."/>
        </authorList>
    </citation>
    <scope>NUCLEOTIDE SEQUENCE [LARGE SCALE GENOMIC DNA]</scope>
    <source>
        <strain evidence="10 11">MS-1</strain>
    </source>
</reference>
<dbReference type="AlphaFoldDB" id="A0A0C2UDS8"/>
<feature type="domain" description="Flagellar assembly protein FliH/Type III secretion system HrpE" evidence="9">
    <location>
        <begin position="82"/>
        <end position="191"/>
    </location>
</feature>
<dbReference type="GO" id="GO:0005829">
    <property type="term" value="C:cytosol"/>
    <property type="evidence" value="ECO:0007669"/>
    <property type="project" value="TreeGrafter"/>
</dbReference>
<sequence length="225" mass="24913">MAYQKYMFDLDFGPPPANRPKPAEQSEDVYESEPEPEAPPPPSFTEEDLQVVREAAYEEGHRNGTAEANETQQALLAASLERVSNALAMLDAAQADANDENQRVAARVAMAILKKVLPATCEQNAFEEVVRTVQECLTNVLDEPRIIVRVDSALVDPMRERLEQTAIEHGFEGRVVVQADPRVAIGDCRVEWTDGGAERDQARLIADIETAVNRALAPPEHRPEE</sequence>
<dbReference type="OrthoDB" id="7304298at2"/>
<evidence type="ECO:0000256" key="5">
    <source>
        <dbReference type="ARBA" id="ARBA00022795"/>
    </source>
</evidence>
<evidence type="ECO:0000313" key="10">
    <source>
        <dbReference type="EMBL" id="KIL99627.1"/>
    </source>
</evidence>
<keyword evidence="7" id="KW-1006">Bacterial flagellum protein export</keyword>
<dbReference type="EMBL" id="JXSL01000022">
    <property type="protein sequence ID" value="KIL99627.1"/>
    <property type="molecule type" value="Genomic_DNA"/>
</dbReference>
<feature type="region of interest" description="Disordered" evidence="8">
    <location>
        <begin position="1"/>
        <end position="45"/>
    </location>
</feature>
<dbReference type="GO" id="GO:0044781">
    <property type="term" value="P:bacterial-type flagellum organization"/>
    <property type="evidence" value="ECO:0007669"/>
    <property type="project" value="UniProtKB-KW"/>
</dbReference>
<dbReference type="RefSeq" id="WP_009870043.1">
    <property type="nucleotide sequence ID" value="NZ_JXSL01000022.1"/>
</dbReference>
<name>A0A0C2UDS8_PARME</name>
<keyword evidence="11" id="KW-1185">Reference proteome</keyword>
<evidence type="ECO:0000256" key="8">
    <source>
        <dbReference type="SAM" id="MobiDB-lite"/>
    </source>
</evidence>
<evidence type="ECO:0000256" key="1">
    <source>
        <dbReference type="ARBA" id="ARBA00003041"/>
    </source>
</evidence>
<evidence type="ECO:0000256" key="7">
    <source>
        <dbReference type="ARBA" id="ARBA00023225"/>
    </source>
</evidence>
<accession>A0A0C2UDS8</accession>
<organism evidence="10 11">
    <name type="scientific">Paramagnetospirillum magnetotacticum MS-1</name>
    <dbReference type="NCBI Taxonomy" id="272627"/>
    <lineage>
        <taxon>Bacteria</taxon>
        <taxon>Pseudomonadati</taxon>
        <taxon>Pseudomonadota</taxon>
        <taxon>Alphaproteobacteria</taxon>
        <taxon>Rhodospirillales</taxon>
        <taxon>Magnetospirillaceae</taxon>
        <taxon>Paramagnetospirillum</taxon>
    </lineage>
</organism>
<keyword evidence="6" id="KW-0653">Protein transport</keyword>
<comment type="similarity">
    <text evidence="2">Belongs to the FliH family.</text>
</comment>
<evidence type="ECO:0000256" key="3">
    <source>
        <dbReference type="ARBA" id="ARBA00016507"/>
    </source>
</evidence>
<dbReference type="STRING" id="272627.CCC_03799"/>
<dbReference type="PANTHER" id="PTHR34982:SF1">
    <property type="entry name" value="FLAGELLAR ASSEMBLY PROTEIN FLIH"/>
    <property type="match status" value="1"/>
</dbReference>
<evidence type="ECO:0000259" key="9">
    <source>
        <dbReference type="Pfam" id="PF02108"/>
    </source>
</evidence>
<comment type="caution">
    <text evidence="10">The sequence shown here is derived from an EMBL/GenBank/DDBJ whole genome shotgun (WGS) entry which is preliminary data.</text>
</comment>
<dbReference type="GO" id="GO:0015031">
    <property type="term" value="P:protein transport"/>
    <property type="evidence" value="ECO:0007669"/>
    <property type="project" value="UniProtKB-KW"/>
</dbReference>
<dbReference type="InterPro" id="IPR051472">
    <property type="entry name" value="T3SS_Stator/FliH"/>
</dbReference>
<dbReference type="Pfam" id="PF02108">
    <property type="entry name" value="FliH"/>
    <property type="match status" value="1"/>
</dbReference>
<evidence type="ECO:0000256" key="4">
    <source>
        <dbReference type="ARBA" id="ARBA00022448"/>
    </source>
</evidence>
<gene>
    <name evidence="10" type="ORF">CCC_03799</name>
</gene>
<evidence type="ECO:0000256" key="2">
    <source>
        <dbReference type="ARBA" id="ARBA00006602"/>
    </source>
</evidence>